<evidence type="ECO:0000313" key="2">
    <source>
        <dbReference type="EMBL" id="JAT67430.1"/>
    </source>
</evidence>
<reference evidence="2" key="1">
    <citation type="submission" date="2015-07" db="EMBL/GenBank/DDBJ databases">
        <title>Transcriptome Assembly of Anthurium amnicola.</title>
        <authorList>
            <person name="Suzuki J."/>
        </authorList>
    </citation>
    <scope>NUCLEOTIDE SEQUENCE</scope>
</reference>
<protein>
    <submittedName>
        <fullName evidence="2">UDP-N-acetylmuramate--L-alanine ligase</fullName>
    </submittedName>
</protein>
<dbReference type="PANTHER" id="PTHR34268:SF8">
    <property type="entry name" value="FAE DOMAIN-CONTAINING PROTEIN"/>
    <property type="match status" value="1"/>
</dbReference>
<feature type="compositionally biased region" description="Low complexity" evidence="1">
    <location>
        <begin position="139"/>
        <end position="149"/>
    </location>
</feature>
<sequence length="160" mass="16574">SRLSSPTPSSSDLFFSSSTPPPTPPPPSSSPSYYYYLLSCCGVSNVASLCLGCEKHTVGGVVVVVVVAMALEEFGGLLVKAGLFVLVQALVYLILSSSSTVFSHEKTGGNALGSFRRSRSVSVRRMLAALSDMPPGGEPSPSSAAALPPIMETQPHDGPE</sequence>
<dbReference type="EMBL" id="GDJX01000506">
    <property type="protein sequence ID" value="JAT67430.1"/>
    <property type="molecule type" value="Transcribed_RNA"/>
</dbReference>
<proteinExistence type="predicted"/>
<organism evidence="2">
    <name type="scientific">Anthurium amnicola</name>
    <dbReference type="NCBI Taxonomy" id="1678845"/>
    <lineage>
        <taxon>Eukaryota</taxon>
        <taxon>Viridiplantae</taxon>
        <taxon>Streptophyta</taxon>
        <taxon>Embryophyta</taxon>
        <taxon>Tracheophyta</taxon>
        <taxon>Spermatophyta</taxon>
        <taxon>Magnoliopsida</taxon>
        <taxon>Liliopsida</taxon>
        <taxon>Araceae</taxon>
        <taxon>Pothoideae</taxon>
        <taxon>Potheae</taxon>
        <taxon>Anthurium</taxon>
    </lineage>
</organism>
<name>A0A1D1ZKA9_9ARAE</name>
<evidence type="ECO:0000256" key="1">
    <source>
        <dbReference type="SAM" id="MobiDB-lite"/>
    </source>
</evidence>
<feature type="non-terminal residue" evidence="2">
    <location>
        <position position="1"/>
    </location>
</feature>
<dbReference type="AlphaFoldDB" id="A0A1D1ZKA9"/>
<dbReference type="PANTHER" id="PTHR34268">
    <property type="entry name" value="OS01G0321850 PROTEIN"/>
    <property type="match status" value="1"/>
</dbReference>
<accession>A0A1D1ZKA9</accession>
<feature type="compositionally biased region" description="Low complexity" evidence="1">
    <location>
        <begin position="1"/>
        <end position="18"/>
    </location>
</feature>
<dbReference type="GO" id="GO:0016874">
    <property type="term" value="F:ligase activity"/>
    <property type="evidence" value="ECO:0007669"/>
    <property type="project" value="UniProtKB-KW"/>
</dbReference>
<feature type="region of interest" description="Disordered" evidence="1">
    <location>
        <begin position="131"/>
        <end position="160"/>
    </location>
</feature>
<keyword evidence="2" id="KW-0436">Ligase</keyword>
<feature type="region of interest" description="Disordered" evidence="1">
    <location>
        <begin position="1"/>
        <end position="26"/>
    </location>
</feature>
<gene>
    <name evidence="2" type="primary">murC_10</name>
    <name evidence="2" type="ORF">g.20013</name>
</gene>